<evidence type="ECO:0000313" key="2">
    <source>
        <dbReference type="EMBL" id="CAG19358.1"/>
    </source>
</evidence>
<keyword evidence="1" id="KW-0472">Membrane</keyword>
<keyword evidence="1" id="KW-0812">Transmembrane</keyword>
<sequence length="152" mass="17391">MGRDGLLIMLSQIMSWLPVAFSLFTIIFAIVMVRRERAARQALEMKFSAIEVVLKNARQQQESFSKQFNELRAGTMGMSQKMADMAQQLEDLSDRQGEMAMQDPEGKLYSRASKMVELGADVNELMQECDLPKAEAELLLRLQQKMTPSRRR</sequence>
<dbReference type="EMBL" id="CR378666">
    <property type="protein sequence ID" value="CAG19358.1"/>
    <property type="molecule type" value="Genomic_DNA"/>
</dbReference>
<accession>Q6LTL8</accession>
<proteinExistence type="predicted"/>
<dbReference type="HOGENOM" id="CLU_140401_0_0_6"/>
<dbReference type="Pfam" id="PF10975">
    <property type="entry name" value="DUF2802"/>
    <property type="match status" value="1"/>
</dbReference>
<dbReference type="STRING" id="298386.PBPRA0947"/>
<evidence type="ECO:0008006" key="4">
    <source>
        <dbReference type="Google" id="ProtNLM"/>
    </source>
</evidence>
<dbReference type="AlphaFoldDB" id="Q6LTL8"/>
<feature type="transmembrane region" description="Helical" evidence="1">
    <location>
        <begin position="6"/>
        <end position="33"/>
    </location>
</feature>
<protein>
    <recommendedName>
        <fullName evidence="4">DUF2802 domain-containing protein</fullName>
    </recommendedName>
</protein>
<dbReference type="KEGG" id="ppr:PBPRA0947"/>
<dbReference type="Proteomes" id="UP000000593">
    <property type="component" value="Chromosome 1"/>
</dbReference>
<reference evidence="3" key="1">
    <citation type="journal article" date="2005" name="Science">
        <title>Life at depth: Photobacterium profundum genome sequence and expression analysis.</title>
        <authorList>
            <person name="Vezzi A."/>
            <person name="Campanaro S."/>
            <person name="D'Angelo M."/>
            <person name="Simonato F."/>
            <person name="Vitulo N."/>
            <person name="Lauro F.M."/>
            <person name="Cestaro A."/>
            <person name="Malacrida G."/>
            <person name="Simionati B."/>
            <person name="Cannata N."/>
            <person name="Romualdi C."/>
            <person name="Bartlett D.H."/>
            <person name="Valle G."/>
        </authorList>
    </citation>
    <scope>NUCLEOTIDE SEQUENCE [LARGE SCALE GENOMIC DNA]</scope>
    <source>
        <strain evidence="3">ATCC BAA-1253 / SS9</strain>
    </source>
</reference>
<keyword evidence="1" id="KW-1133">Transmembrane helix</keyword>
<evidence type="ECO:0000256" key="1">
    <source>
        <dbReference type="SAM" id="Phobius"/>
    </source>
</evidence>
<name>Q6LTL8_PHOPR</name>
<organism evidence="2 3">
    <name type="scientific">Photobacterium profundum (strain SS9)</name>
    <dbReference type="NCBI Taxonomy" id="298386"/>
    <lineage>
        <taxon>Bacteria</taxon>
        <taxon>Pseudomonadati</taxon>
        <taxon>Pseudomonadota</taxon>
        <taxon>Gammaproteobacteria</taxon>
        <taxon>Vibrionales</taxon>
        <taxon>Vibrionaceae</taxon>
        <taxon>Photobacterium</taxon>
    </lineage>
</organism>
<evidence type="ECO:0000313" key="3">
    <source>
        <dbReference type="Proteomes" id="UP000000593"/>
    </source>
</evidence>
<gene>
    <name evidence="2" type="primary">VC2058</name>
    <name evidence="2" type="ordered locus">PBPRA0947</name>
</gene>
<dbReference type="eggNOG" id="ENOG5032YKY">
    <property type="taxonomic scope" value="Bacteria"/>
</dbReference>
<keyword evidence="3" id="KW-1185">Reference proteome</keyword>
<dbReference type="InterPro" id="IPR021244">
    <property type="entry name" value="DUF2802"/>
</dbReference>